<keyword evidence="3" id="KW-1185">Reference proteome</keyword>
<dbReference type="InterPro" id="IPR023393">
    <property type="entry name" value="START-like_dom_sf"/>
</dbReference>
<dbReference type="AlphaFoldDB" id="A0A5R9J1R3"/>
<evidence type="ECO:0000256" key="1">
    <source>
        <dbReference type="SAM" id="Phobius"/>
    </source>
</evidence>
<evidence type="ECO:0008006" key="4">
    <source>
        <dbReference type="Google" id="ProtNLM"/>
    </source>
</evidence>
<reference evidence="2 3" key="1">
    <citation type="submission" date="2019-05" db="EMBL/GenBank/DDBJ databases">
        <authorList>
            <person name="Pankratov T."/>
            <person name="Grouzdev D."/>
        </authorList>
    </citation>
    <scope>NUCLEOTIDE SEQUENCE [LARGE SCALE GENOMIC DNA]</scope>
    <source>
        <strain evidence="2 3">KEBCLARHB70R</strain>
    </source>
</reference>
<sequence length="205" mass="21283">MHITGERQVPAPRERVWKALLDAGVLQDCVPGLAVAADGDNLVLSGRGAGLGDRVLRAQRTINQPFDALGWRLDPGAAASQMLLIRLAEQGVYTRLSYEISLAEPDDADPSATAGIREQNLQARVQQALDRFVQQAAGPAEIGAGGIASAVQAATEPGTQPTSRMTAEATASTEAASAAWAAIANPAAIGGVLFVLVLLFMVGVF</sequence>
<feature type="transmembrane region" description="Helical" evidence="1">
    <location>
        <begin position="178"/>
        <end position="202"/>
    </location>
</feature>
<dbReference type="Proteomes" id="UP000305654">
    <property type="component" value="Unassembled WGS sequence"/>
</dbReference>
<dbReference type="EMBL" id="VCDI01000010">
    <property type="protein sequence ID" value="TLU70793.1"/>
    <property type="molecule type" value="Genomic_DNA"/>
</dbReference>
<accession>A0A5R9J1R3</accession>
<dbReference type="OrthoDB" id="9787428at2"/>
<keyword evidence="1" id="KW-0812">Transmembrane</keyword>
<keyword evidence="1" id="KW-0472">Membrane</keyword>
<evidence type="ECO:0000313" key="2">
    <source>
        <dbReference type="EMBL" id="TLU70793.1"/>
    </source>
</evidence>
<evidence type="ECO:0000313" key="3">
    <source>
        <dbReference type="Proteomes" id="UP000305654"/>
    </source>
</evidence>
<dbReference type="RefSeq" id="WP_138327735.1">
    <property type="nucleotide sequence ID" value="NZ_VCDI01000010.1"/>
</dbReference>
<dbReference type="Gene3D" id="3.30.530.20">
    <property type="match status" value="1"/>
</dbReference>
<proteinExistence type="predicted"/>
<comment type="caution">
    <text evidence="2">The sequence shown here is derived from an EMBL/GenBank/DDBJ whole genome shotgun (WGS) entry which is preliminary data.</text>
</comment>
<dbReference type="SUPFAM" id="SSF55961">
    <property type="entry name" value="Bet v1-like"/>
    <property type="match status" value="1"/>
</dbReference>
<keyword evidence="1" id="KW-1133">Transmembrane helix</keyword>
<protein>
    <recommendedName>
        <fullName evidence="4">Carbon monoxide dehydrogenase</fullName>
    </recommendedName>
</protein>
<organism evidence="2 3">
    <name type="scientific">Lichenicoccus roseus</name>
    <dbReference type="NCBI Taxonomy" id="2683649"/>
    <lineage>
        <taxon>Bacteria</taxon>
        <taxon>Pseudomonadati</taxon>
        <taxon>Pseudomonadota</taxon>
        <taxon>Alphaproteobacteria</taxon>
        <taxon>Acetobacterales</taxon>
        <taxon>Acetobacteraceae</taxon>
        <taxon>Lichenicoccus</taxon>
    </lineage>
</organism>
<gene>
    <name evidence="2" type="ORF">FE263_19565</name>
</gene>
<name>A0A5R9J1R3_9PROT</name>